<feature type="domain" description="Plastocyanin-like" evidence="2">
    <location>
        <begin position="131"/>
        <end position="168"/>
    </location>
</feature>
<reference evidence="3" key="1">
    <citation type="submission" date="2023-07" db="EMBL/GenBank/DDBJ databases">
        <authorList>
            <person name="Stuckert A."/>
        </authorList>
    </citation>
    <scope>NUCLEOTIDE SEQUENCE</scope>
</reference>
<dbReference type="Proteomes" id="UP001176940">
    <property type="component" value="Unassembled WGS sequence"/>
</dbReference>
<sequence length="229" mass="26061">MPGLLAQEKMPSLEGRHYLAFRQGLAFWLRSAGTSFLLWTRRGCRQTSREAPDNGLLPPGLSAQLRPPELIAELVHSGLQEVGANSPGDVFLNKSRTSIGSKYKKAVYREYTDKTFTVQKERTGDQEHFAILGPLIKVNVGDNIKIIFKNKASRPYSIYAHGVKLENNEVKATEPDILGLEGFPLCHRVKYETLNNFLLELEESERFFRILDRTKLFTIDSMVLYMRRG</sequence>
<dbReference type="SUPFAM" id="SSF49503">
    <property type="entry name" value="Cupredoxins"/>
    <property type="match status" value="1"/>
</dbReference>
<keyword evidence="4" id="KW-1185">Reference proteome</keyword>
<dbReference type="Pfam" id="PF07732">
    <property type="entry name" value="Cu-oxidase_3"/>
    <property type="match status" value="1"/>
</dbReference>
<dbReference type="Gene3D" id="2.60.40.420">
    <property type="entry name" value="Cupredoxins - blue copper proteins"/>
    <property type="match status" value="1"/>
</dbReference>
<protein>
    <recommendedName>
        <fullName evidence="2">Plastocyanin-like domain-containing protein</fullName>
    </recommendedName>
</protein>
<dbReference type="InterPro" id="IPR011707">
    <property type="entry name" value="Cu-oxidase-like_N"/>
</dbReference>
<comment type="caution">
    <text evidence="3">The sequence shown here is derived from an EMBL/GenBank/DDBJ whole genome shotgun (WGS) entry which is preliminary data.</text>
</comment>
<accession>A0ABN9LN24</accession>
<organism evidence="3 4">
    <name type="scientific">Ranitomeya imitator</name>
    <name type="common">mimic poison frog</name>
    <dbReference type="NCBI Taxonomy" id="111125"/>
    <lineage>
        <taxon>Eukaryota</taxon>
        <taxon>Metazoa</taxon>
        <taxon>Chordata</taxon>
        <taxon>Craniata</taxon>
        <taxon>Vertebrata</taxon>
        <taxon>Euteleostomi</taxon>
        <taxon>Amphibia</taxon>
        <taxon>Batrachia</taxon>
        <taxon>Anura</taxon>
        <taxon>Neobatrachia</taxon>
        <taxon>Hyloidea</taxon>
        <taxon>Dendrobatidae</taxon>
        <taxon>Dendrobatinae</taxon>
        <taxon>Ranitomeya</taxon>
    </lineage>
</organism>
<comment type="similarity">
    <text evidence="1">Belongs to the multicopper oxidase family.</text>
</comment>
<evidence type="ECO:0000313" key="4">
    <source>
        <dbReference type="Proteomes" id="UP001176940"/>
    </source>
</evidence>
<evidence type="ECO:0000259" key="2">
    <source>
        <dbReference type="Pfam" id="PF07732"/>
    </source>
</evidence>
<dbReference type="InterPro" id="IPR008972">
    <property type="entry name" value="Cupredoxin"/>
</dbReference>
<evidence type="ECO:0000313" key="3">
    <source>
        <dbReference type="EMBL" id="CAJ0946120.1"/>
    </source>
</evidence>
<name>A0ABN9LN24_9NEOB</name>
<gene>
    <name evidence="3" type="ORF">RIMI_LOCUS11179180</name>
</gene>
<proteinExistence type="inferred from homology"/>
<dbReference type="EMBL" id="CAUEEQ010024990">
    <property type="protein sequence ID" value="CAJ0946120.1"/>
    <property type="molecule type" value="Genomic_DNA"/>
</dbReference>
<evidence type="ECO:0000256" key="1">
    <source>
        <dbReference type="ARBA" id="ARBA00010609"/>
    </source>
</evidence>